<evidence type="ECO:0000313" key="1">
    <source>
        <dbReference type="EMBL" id="KAI4463768.1"/>
    </source>
</evidence>
<accession>A0ACB9TAC5</accession>
<reference evidence="1" key="1">
    <citation type="submission" date="2022-04" db="EMBL/GenBank/DDBJ databases">
        <title>Chromosome-scale genome assembly of Holotrichia oblita Faldermann.</title>
        <authorList>
            <person name="Rongchong L."/>
        </authorList>
    </citation>
    <scope>NUCLEOTIDE SEQUENCE</scope>
    <source>
        <strain evidence="1">81SQS9</strain>
    </source>
</reference>
<sequence>MPIIGGHGILEIILRTSATKRLNIRSEPRVFNLPGLLSAITNARCHFAAIHISTKIALDDNPGVAPELIGQDILGLLMQEFNPNHLLLLIAVLDLLHHSLRHSPADELAECSVPINMLPIFFNMQTEHISHWRRIAMIFMEVTRFSPSYFQLDTEEFNDTGIHNFVHQNRGVNNALLQRRLLEMNVVLRMLRF</sequence>
<dbReference type="Proteomes" id="UP001056778">
    <property type="component" value="Chromosome 4"/>
</dbReference>
<organism evidence="1 2">
    <name type="scientific">Holotrichia oblita</name>
    <name type="common">Chafer beetle</name>
    <dbReference type="NCBI Taxonomy" id="644536"/>
    <lineage>
        <taxon>Eukaryota</taxon>
        <taxon>Metazoa</taxon>
        <taxon>Ecdysozoa</taxon>
        <taxon>Arthropoda</taxon>
        <taxon>Hexapoda</taxon>
        <taxon>Insecta</taxon>
        <taxon>Pterygota</taxon>
        <taxon>Neoptera</taxon>
        <taxon>Endopterygota</taxon>
        <taxon>Coleoptera</taxon>
        <taxon>Polyphaga</taxon>
        <taxon>Scarabaeiformia</taxon>
        <taxon>Scarabaeidae</taxon>
        <taxon>Melolonthinae</taxon>
        <taxon>Holotrichia</taxon>
    </lineage>
</organism>
<keyword evidence="2" id="KW-1185">Reference proteome</keyword>
<proteinExistence type="predicted"/>
<name>A0ACB9TAC5_HOLOL</name>
<gene>
    <name evidence="1" type="ORF">MML48_4g00019452</name>
</gene>
<protein>
    <submittedName>
        <fullName evidence="1">Calponin y domain-containing protein</fullName>
    </submittedName>
</protein>
<dbReference type="EMBL" id="CM043018">
    <property type="protein sequence ID" value="KAI4463768.1"/>
    <property type="molecule type" value="Genomic_DNA"/>
</dbReference>
<evidence type="ECO:0000313" key="2">
    <source>
        <dbReference type="Proteomes" id="UP001056778"/>
    </source>
</evidence>
<comment type="caution">
    <text evidence="1">The sequence shown here is derived from an EMBL/GenBank/DDBJ whole genome shotgun (WGS) entry which is preliminary data.</text>
</comment>